<dbReference type="Proteomes" id="UP001595932">
    <property type="component" value="Unassembled WGS sequence"/>
</dbReference>
<dbReference type="PROSITE" id="PS51257">
    <property type="entry name" value="PROKAR_LIPOPROTEIN"/>
    <property type="match status" value="1"/>
</dbReference>
<evidence type="ECO:0000313" key="3">
    <source>
        <dbReference type="EMBL" id="MFC4713175.1"/>
    </source>
</evidence>
<evidence type="ECO:0000256" key="2">
    <source>
        <dbReference type="SAM" id="SignalP"/>
    </source>
</evidence>
<proteinExistence type="predicted"/>
<dbReference type="EMBL" id="JBHSGL010000005">
    <property type="protein sequence ID" value="MFC4713175.1"/>
    <property type="molecule type" value="Genomic_DNA"/>
</dbReference>
<sequence length="174" mass="18789">MIRNKKMIVTALLMSSTLALAACGSDDEVTQPVTDDAPTETEAPEEESTEDASPSGGVSNDDDVGGETFGFTELSVDVDMPDEDDAIDISYEEDRDSVEAEYENKIDGVDLSGDDAMNEIQDALSQLDITADTPDDEVISQVVEAFGIDAGYKKIEVEVTYPDGTDKDYEHTNE</sequence>
<gene>
    <name evidence="3" type="ORF">ACFO5U_09900</name>
</gene>
<dbReference type="RefSeq" id="WP_377278804.1">
    <property type="nucleotide sequence ID" value="NZ_JBHSGL010000005.1"/>
</dbReference>
<keyword evidence="2" id="KW-0732">Signal</keyword>
<protein>
    <submittedName>
        <fullName evidence="3">YusW family protein</fullName>
    </submittedName>
</protein>
<feature type="compositionally biased region" description="Acidic residues" evidence="1">
    <location>
        <begin position="37"/>
        <end position="50"/>
    </location>
</feature>
<accession>A0ABV9MDF5</accession>
<organism evidence="3 4">
    <name type="scientific">Planococcus dechangensis</name>
    <dbReference type="NCBI Taxonomy" id="1176255"/>
    <lineage>
        <taxon>Bacteria</taxon>
        <taxon>Bacillati</taxon>
        <taxon>Bacillota</taxon>
        <taxon>Bacilli</taxon>
        <taxon>Bacillales</taxon>
        <taxon>Caryophanaceae</taxon>
        <taxon>Planococcus</taxon>
    </lineage>
</organism>
<evidence type="ECO:0000256" key="1">
    <source>
        <dbReference type="SAM" id="MobiDB-lite"/>
    </source>
</evidence>
<evidence type="ECO:0000313" key="4">
    <source>
        <dbReference type="Proteomes" id="UP001595932"/>
    </source>
</evidence>
<feature type="region of interest" description="Disordered" evidence="1">
    <location>
        <begin position="24"/>
        <end position="83"/>
    </location>
</feature>
<keyword evidence="4" id="KW-1185">Reference proteome</keyword>
<feature type="signal peptide" evidence="2">
    <location>
        <begin position="1"/>
        <end position="21"/>
    </location>
</feature>
<dbReference type="InterPro" id="IPR025623">
    <property type="entry name" value="YusW"/>
</dbReference>
<comment type="caution">
    <text evidence="3">The sequence shown here is derived from an EMBL/GenBank/DDBJ whole genome shotgun (WGS) entry which is preliminary data.</text>
</comment>
<name>A0ABV9MDF5_9BACL</name>
<reference evidence="4" key="1">
    <citation type="journal article" date="2019" name="Int. J. Syst. Evol. Microbiol.">
        <title>The Global Catalogue of Microorganisms (GCM) 10K type strain sequencing project: providing services to taxonomists for standard genome sequencing and annotation.</title>
        <authorList>
            <consortium name="The Broad Institute Genomics Platform"/>
            <consortium name="The Broad Institute Genome Sequencing Center for Infectious Disease"/>
            <person name="Wu L."/>
            <person name="Ma J."/>
        </authorList>
    </citation>
    <scope>NUCLEOTIDE SEQUENCE [LARGE SCALE GENOMIC DNA]</scope>
    <source>
        <strain evidence="4">CGMCC 1.12151</strain>
    </source>
</reference>
<dbReference type="Pfam" id="PF14039">
    <property type="entry name" value="YusW"/>
    <property type="match status" value="1"/>
</dbReference>
<feature type="chain" id="PRO_5046752819" evidence="2">
    <location>
        <begin position="22"/>
        <end position="174"/>
    </location>
</feature>